<sequence length="786" mass="88169">MIKLFKRIKKWGYAQLAKITPGQTAIKGASITVLIASIILFLITSLSNTLNGGDPWFFLFFIALTFVIVIFSYLSLWGLKKINNVPKKYKHALLIGIPLFLFSLAFEGIYMIAAVVITSLLGAAIAVILKGTFKKLTTPKKVITVLGMLIGVGGLTGAIIGYLPVGFEMKPTLNAAYLNKDQIQNIMAASPAEKGAYTVKTLTYGSGKDLHRSEFAEGITIRTDSVNGVAFLDNWEGFSGWYRENYWGFDAKSLPVNGYVWYPEGDGPFPLALIVHGNHSMQDFSDVGYAYLGELLASRGIIFASVDENFLNFSWSDIPKGLDEENDARGWMLLEHLRAWQSWNTDESNLFYKKIDTSKLALLGHSRGGEAVAHAALLNKMPYYYDDATIPLDFNYNIQSIVAIAPVDGQYEPGDARTALKDINYLVLHGAQDADVTSFAGSKQYERITFSDSTDYFKSGIYIQGANHGQFNTSWGDNDTGGFMPTKFLNNTPLLSKEDQEKIAQVYISAFLETTLKDNKVYQPLFTDARKGKDWLPETVYLNQYEDASFNILANFDEDFDVSTTTGKGVISSKYLSVWREQEIKLKWGEKGSRAVYLGWHYDTIEDDDVIPDSIPKGIYTIKIADTLRTTDSTSVFTFSMAESTEDSNPKSSGKWIDEDENEVEDEDEVEDENENEDEDDSKKDAPKDPIDFSIRMTDASGETVYFPLSKFSALQRELNVRIWKSQFITDEDESENVFQTFSYPLIDLTQSNPSFDLSTLQKIDFIFDKTPKGVVIIDNIGFMKW</sequence>
<evidence type="ECO:0008006" key="5">
    <source>
        <dbReference type="Google" id="ProtNLM"/>
    </source>
</evidence>
<dbReference type="EMBL" id="JBHSFV010000010">
    <property type="protein sequence ID" value="MFC4635393.1"/>
    <property type="molecule type" value="Genomic_DNA"/>
</dbReference>
<organism evidence="3 4">
    <name type="scientific">Dokdonia ponticola</name>
    <dbReference type="NCBI Taxonomy" id="2041041"/>
    <lineage>
        <taxon>Bacteria</taxon>
        <taxon>Pseudomonadati</taxon>
        <taxon>Bacteroidota</taxon>
        <taxon>Flavobacteriia</taxon>
        <taxon>Flavobacteriales</taxon>
        <taxon>Flavobacteriaceae</taxon>
        <taxon>Dokdonia</taxon>
    </lineage>
</organism>
<dbReference type="Proteomes" id="UP001596043">
    <property type="component" value="Unassembled WGS sequence"/>
</dbReference>
<evidence type="ECO:0000256" key="1">
    <source>
        <dbReference type="SAM" id="MobiDB-lite"/>
    </source>
</evidence>
<dbReference type="PANTHER" id="PTHR33428:SF2">
    <property type="entry name" value="CHLOROPHYLLASE-2"/>
    <property type="match status" value="1"/>
</dbReference>
<keyword evidence="4" id="KW-1185">Reference proteome</keyword>
<dbReference type="Gene3D" id="2.60.120.430">
    <property type="entry name" value="Galactose-binding lectin"/>
    <property type="match status" value="1"/>
</dbReference>
<dbReference type="PANTHER" id="PTHR33428">
    <property type="entry name" value="CHLOROPHYLLASE-2, CHLOROPLASTIC"/>
    <property type="match status" value="1"/>
</dbReference>
<name>A0ABV9HZN9_9FLAO</name>
<comment type="caution">
    <text evidence="3">The sequence shown here is derived from an EMBL/GenBank/DDBJ whole genome shotgun (WGS) entry which is preliminary data.</text>
</comment>
<feature type="transmembrane region" description="Helical" evidence="2">
    <location>
        <begin position="89"/>
        <end position="106"/>
    </location>
</feature>
<reference evidence="4" key="1">
    <citation type="journal article" date="2019" name="Int. J. Syst. Evol. Microbiol.">
        <title>The Global Catalogue of Microorganisms (GCM) 10K type strain sequencing project: providing services to taxonomists for standard genome sequencing and annotation.</title>
        <authorList>
            <consortium name="The Broad Institute Genomics Platform"/>
            <consortium name="The Broad Institute Genome Sequencing Center for Infectious Disease"/>
            <person name="Wu L."/>
            <person name="Ma J."/>
        </authorList>
    </citation>
    <scope>NUCLEOTIDE SEQUENCE [LARGE SCALE GENOMIC DNA]</scope>
    <source>
        <strain evidence="4">YJ-61-S</strain>
    </source>
</reference>
<keyword evidence="2" id="KW-1133">Transmembrane helix</keyword>
<proteinExistence type="predicted"/>
<dbReference type="Gene3D" id="3.40.50.1820">
    <property type="entry name" value="alpha/beta hydrolase"/>
    <property type="match status" value="1"/>
</dbReference>
<gene>
    <name evidence="3" type="ORF">ACFO3O_15900</name>
</gene>
<feature type="transmembrane region" description="Helical" evidence="2">
    <location>
        <begin position="25"/>
        <end position="44"/>
    </location>
</feature>
<feature type="compositionally biased region" description="Basic and acidic residues" evidence="1">
    <location>
        <begin position="681"/>
        <end position="691"/>
    </location>
</feature>
<feature type="transmembrane region" description="Helical" evidence="2">
    <location>
        <begin position="56"/>
        <end position="77"/>
    </location>
</feature>
<evidence type="ECO:0000313" key="4">
    <source>
        <dbReference type="Proteomes" id="UP001596043"/>
    </source>
</evidence>
<feature type="transmembrane region" description="Helical" evidence="2">
    <location>
        <begin position="142"/>
        <end position="163"/>
    </location>
</feature>
<keyword evidence="2" id="KW-0812">Transmembrane</keyword>
<evidence type="ECO:0000256" key="2">
    <source>
        <dbReference type="SAM" id="Phobius"/>
    </source>
</evidence>
<evidence type="ECO:0000313" key="3">
    <source>
        <dbReference type="EMBL" id="MFC4635393.1"/>
    </source>
</evidence>
<feature type="transmembrane region" description="Helical" evidence="2">
    <location>
        <begin position="112"/>
        <end position="130"/>
    </location>
</feature>
<dbReference type="RefSeq" id="WP_379980564.1">
    <property type="nucleotide sequence ID" value="NZ_JBHSFV010000010.1"/>
</dbReference>
<protein>
    <recommendedName>
        <fullName evidence="5">Alpha/beta hydrolase</fullName>
    </recommendedName>
</protein>
<accession>A0ABV9HZN9</accession>
<keyword evidence="2" id="KW-0472">Membrane</keyword>
<dbReference type="SUPFAM" id="SSF53474">
    <property type="entry name" value="alpha/beta-Hydrolases"/>
    <property type="match status" value="1"/>
</dbReference>
<dbReference type="InterPro" id="IPR029058">
    <property type="entry name" value="AB_hydrolase_fold"/>
</dbReference>
<feature type="region of interest" description="Disordered" evidence="1">
    <location>
        <begin position="641"/>
        <end position="693"/>
    </location>
</feature>
<feature type="compositionally biased region" description="Acidic residues" evidence="1">
    <location>
        <begin position="658"/>
        <end position="680"/>
    </location>
</feature>